<dbReference type="Proteomes" id="UP000641646">
    <property type="component" value="Unassembled WGS sequence"/>
</dbReference>
<evidence type="ECO:0000313" key="2">
    <source>
        <dbReference type="Proteomes" id="UP000641646"/>
    </source>
</evidence>
<accession>A0A926VLB0</accession>
<organism evidence="1 2">
    <name type="scientific">Aerosakkonema funiforme FACHB-1375</name>
    <dbReference type="NCBI Taxonomy" id="2949571"/>
    <lineage>
        <taxon>Bacteria</taxon>
        <taxon>Bacillati</taxon>
        <taxon>Cyanobacteriota</taxon>
        <taxon>Cyanophyceae</taxon>
        <taxon>Oscillatoriophycideae</taxon>
        <taxon>Aerosakkonematales</taxon>
        <taxon>Aerosakkonemataceae</taxon>
        <taxon>Aerosakkonema</taxon>
    </lineage>
</organism>
<reference evidence="1" key="2">
    <citation type="submission" date="2020-08" db="EMBL/GenBank/DDBJ databases">
        <authorList>
            <person name="Chen M."/>
            <person name="Teng W."/>
            <person name="Zhao L."/>
            <person name="Hu C."/>
            <person name="Zhou Y."/>
            <person name="Han B."/>
            <person name="Song L."/>
            <person name="Shu W."/>
        </authorList>
    </citation>
    <scope>NUCLEOTIDE SEQUENCE</scope>
    <source>
        <strain evidence="1">FACHB-1375</strain>
    </source>
</reference>
<dbReference type="EMBL" id="JACJPW010000087">
    <property type="protein sequence ID" value="MBD2184544.1"/>
    <property type="molecule type" value="Genomic_DNA"/>
</dbReference>
<comment type="caution">
    <text evidence="1">The sequence shown here is derived from an EMBL/GenBank/DDBJ whole genome shotgun (WGS) entry which is preliminary data.</text>
</comment>
<protein>
    <submittedName>
        <fullName evidence="1">Uncharacterized protein</fullName>
    </submittedName>
</protein>
<dbReference type="AlphaFoldDB" id="A0A926VLB0"/>
<dbReference type="RefSeq" id="WP_190471131.1">
    <property type="nucleotide sequence ID" value="NZ_JACJPW010000087.1"/>
</dbReference>
<reference evidence="1" key="1">
    <citation type="journal article" date="2015" name="ISME J.">
        <title>Draft Genome Sequence of Streptomyces incarnatus NRRL8089, which Produces the Nucleoside Antibiotic Sinefungin.</title>
        <authorList>
            <person name="Oshima K."/>
            <person name="Hattori M."/>
            <person name="Shimizu H."/>
            <person name="Fukuda K."/>
            <person name="Nemoto M."/>
            <person name="Inagaki K."/>
            <person name="Tamura T."/>
        </authorList>
    </citation>
    <scope>NUCLEOTIDE SEQUENCE</scope>
    <source>
        <strain evidence="1">FACHB-1375</strain>
    </source>
</reference>
<proteinExistence type="predicted"/>
<evidence type="ECO:0000313" key="1">
    <source>
        <dbReference type="EMBL" id="MBD2184544.1"/>
    </source>
</evidence>
<gene>
    <name evidence="1" type="ORF">H6G03_26325</name>
</gene>
<keyword evidence="2" id="KW-1185">Reference proteome</keyword>
<name>A0A926VLB0_9CYAN</name>
<sequence>MSASEQVMHRMFSEIVAQYHPFAQYIGYQEGEDGFMLHYQGPNGQQYMIVDTEGNILGDTTMGTTRTMEVLTVGAAILSAFFGGQSNR</sequence>